<gene>
    <name evidence="1" type="ORF">GbCGDNIH3_0918</name>
</gene>
<evidence type="ECO:0000313" key="1">
    <source>
        <dbReference type="EMBL" id="AHJ62745.1"/>
    </source>
</evidence>
<evidence type="ECO:0000313" key="2">
    <source>
        <dbReference type="Proteomes" id="UP000019438"/>
    </source>
</evidence>
<accession>A0AAN0RD77</accession>
<organism evidence="1 2">
    <name type="scientific">Granulibacter bethesdensis</name>
    <dbReference type="NCBI Taxonomy" id="364410"/>
    <lineage>
        <taxon>Bacteria</taxon>
        <taxon>Pseudomonadati</taxon>
        <taxon>Pseudomonadota</taxon>
        <taxon>Alphaproteobacteria</taxon>
        <taxon>Acetobacterales</taxon>
        <taxon>Acetobacteraceae</taxon>
        <taxon>Granulibacter</taxon>
    </lineage>
</organism>
<protein>
    <submittedName>
        <fullName evidence="1">Uncharacterized protein</fullName>
    </submittedName>
</protein>
<reference evidence="2" key="1">
    <citation type="submission" date="2012-06" db="EMBL/GenBank/DDBJ databases">
        <title>Genome analysis of multiple Granulibacter bethesdensis isolates demonstrates substantial genome diversity.</title>
        <authorList>
            <person name="Greenberg D.E."/>
            <person name="Porcella S.F."/>
            <person name="Zarember K."/>
            <person name="Zelazny A.M."/>
            <person name="Bruno D."/>
            <person name="Martens C."/>
            <person name="Barbian K.D."/>
            <person name="Jaske E."/>
            <person name="Holland S.M."/>
        </authorList>
    </citation>
    <scope>NUCLEOTIDE SEQUENCE [LARGE SCALE GENOMIC DNA]</scope>
    <source>
        <strain evidence="2">CGDNIH3</strain>
    </source>
</reference>
<dbReference type="Proteomes" id="UP000019438">
    <property type="component" value="Chromosome"/>
</dbReference>
<dbReference type="KEGG" id="gbc:GbCGDNIH3_0918"/>
<sequence length="334" mass="36347">MGWPFVLSDWRPALPRCSLLGGRAGIWGQCRISDRLSGILYSIGRFFCRPLGGPKATVPGDDRGRSDSYGFSCCTDRGMAHQGRCFSAISASSHSSDCIGTGAVQACSSGCSAATGARSERVASRQCPDGHDRPCCQIARTGHDQRAGGISATGAFFYCRCHHLCHFSHRSLADRSQSGSSGCRTNPPPTDAMACHYCQSRTSFALVFLPYRPGNLRCMVCDCLSGPAAADYPVAARSHRPVILWRGDCRLRCRQRAGHDDCGQPSPPRPPRLHDVRRHGIGWSRSGLHDIGGFTGTSSLDSTRPYDLCRHRRYGRAIRGYSHCHPASDRAERS</sequence>
<dbReference type="EMBL" id="CP003181">
    <property type="protein sequence ID" value="AHJ62745.1"/>
    <property type="molecule type" value="Genomic_DNA"/>
</dbReference>
<proteinExistence type="predicted"/>
<name>A0AAN0RD77_9PROT</name>
<dbReference type="AlphaFoldDB" id="A0AAN0RD77"/>